<keyword evidence="1" id="KW-0472">Membrane</keyword>
<keyword evidence="3" id="KW-1185">Reference proteome</keyword>
<dbReference type="InterPro" id="IPR007401">
    <property type="entry name" value="DUF454"/>
</dbReference>
<reference evidence="2" key="1">
    <citation type="journal article" date="2014" name="Int. J. Syst. Evol. Microbiol.">
        <title>Complete genome sequence of Corynebacterium casei LMG S-19264T (=DSM 44701T), isolated from a smear-ripened cheese.</title>
        <authorList>
            <consortium name="US DOE Joint Genome Institute (JGI-PGF)"/>
            <person name="Walter F."/>
            <person name="Albersmeier A."/>
            <person name="Kalinowski J."/>
            <person name="Ruckert C."/>
        </authorList>
    </citation>
    <scope>NUCLEOTIDE SEQUENCE</scope>
    <source>
        <strain evidence="2">CGMCC 1.7081</strain>
    </source>
</reference>
<comment type="caution">
    <text evidence="2">The sequence shown here is derived from an EMBL/GenBank/DDBJ whole genome shotgun (WGS) entry which is preliminary data.</text>
</comment>
<gene>
    <name evidence="2" type="ORF">GCM10010961_07930</name>
</gene>
<keyword evidence="1" id="KW-0812">Transmembrane</keyword>
<name>A0A8J3H3K8_9RHOB</name>
<evidence type="ECO:0000313" key="3">
    <source>
        <dbReference type="Proteomes" id="UP000611500"/>
    </source>
</evidence>
<evidence type="ECO:0000256" key="1">
    <source>
        <dbReference type="SAM" id="Phobius"/>
    </source>
</evidence>
<dbReference type="Proteomes" id="UP000611500">
    <property type="component" value="Unassembled WGS sequence"/>
</dbReference>
<organism evidence="2 3">
    <name type="scientific">Pseudodonghicola xiamenensis</name>
    <dbReference type="NCBI Taxonomy" id="337702"/>
    <lineage>
        <taxon>Bacteria</taxon>
        <taxon>Pseudomonadati</taxon>
        <taxon>Pseudomonadota</taxon>
        <taxon>Alphaproteobacteria</taxon>
        <taxon>Rhodobacterales</taxon>
        <taxon>Paracoccaceae</taxon>
        <taxon>Pseudodonghicola</taxon>
    </lineage>
</organism>
<proteinExistence type="predicted"/>
<accession>A0A8J3H3K8</accession>
<dbReference type="EMBL" id="BNAP01000002">
    <property type="protein sequence ID" value="GHG82966.1"/>
    <property type="molecule type" value="Genomic_DNA"/>
</dbReference>
<dbReference type="AlphaFoldDB" id="A0A8J3H3K8"/>
<feature type="transmembrane region" description="Helical" evidence="1">
    <location>
        <begin position="28"/>
        <end position="46"/>
    </location>
</feature>
<dbReference type="Pfam" id="PF04304">
    <property type="entry name" value="DUF454"/>
    <property type="match status" value="1"/>
</dbReference>
<evidence type="ECO:0000313" key="2">
    <source>
        <dbReference type="EMBL" id="GHG82966.1"/>
    </source>
</evidence>
<feature type="transmembrane region" description="Helical" evidence="1">
    <location>
        <begin position="52"/>
        <end position="69"/>
    </location>
</feature>
<keyword evidence="1" id="KW-1133">Transmembrane helix</keyword>
<sequence>MHNWILSHRQFGPLIEDWNRSGVIRPRAKRLATLSIVAVFGISLALNVKTTVLIIQAVVLSCVLIFLWTRPSR</sequence>
<protein>
    <submittedName>
        <fullName evidence="2">Uncharacterized protein</fullName>
    </submittedName>
</protein>
<reference evidence="2" key="2">
    <citation type="submission" date="2020-09" db="EMBL/GenBank/DDBJ databases">
        <authorList>
            <person name="Sun Q."/>
            <person name="Zhou Y."/>
        </authorList>
    </citation>
    <scope>NUCLEOTIDE SEQUENCE</scope>
    <source>
        <strain evidence="2">CGMCC 1.7081</strain>
    </source>
</reference>